<sequence length="299" mass="34713">MTSRERQLALQLTDPRGPGATCQSLRATRHQGGRKDVERGNSATTRFGAKSSRNLSSRPWRQFPAILSVAPRRLRVVSEQISLGGKRLTADEASHGRSDGQWQHYPDLDWSVRRLELMQACQARQNRGWHIPHGVRDAERVIDREWQRGKRIVVEHVVLLKMKDNLSEEEEKDMLDHVFTLQYMIRSILAALSDYYANPSLTSVSEKYVSPHCEDMLVLDFEAEVDDDIEPVFRRGEELCASKFESWVYSWRGRQIPLRQAEEQEKEEVEEDGEEGEEKEGEEEEEEEEEEEGEEEEEE</sequence>
<dbReference type="STRING" id="69332.A0A388MEJ0"/>
<feature type="region of interest" description="Disordered" evidence="1">
    <location>
        <begin position="259"/>
        <end position="299"/>
    </location>
</feature>
<reference evidence="2 3" key="1">
    <citation type="journal article" date="2018" name="Cell">
        <title>The Chara Genome: Secondary Complexity and Implications for Plant Terrestrialization.</title>
        <authorList>
            <person name="Nishiyama T."/>
            <person name="Sakayama H."/>
            <person name="Vries J.D."/>
            <person name="Buschmann H."/>
            <person name="Saint-Marcoux D."/>
            <person name="Ullrich K.K."/>
            <person name="Haas F.B."/>
            <person name="Vanderstraeten L."/>
            <person name="Becker D."/>
            <person name="Lang D."/>
            <person name="Vosolsobe S."/>
            <person name="Rombauts S."/>
            <person name="Wilhelmsson P.K.I."/>
            <person name="Janitza P."/>
            <person name="Kern R."/>
            <person name="Heyl A."/>
            <person name="Rumpler F."/>
            <person name="Villalobos L.I.A.C."/>
            <person name="Clay J.M."/>
            <person name="Skokan R."/>
            <person name="Toyoda A."/>
            <person name="Suzuki Y."/>
            <person name="Kagoshima H."/>
            <person name="Schijlen E."/>
            <person name="Tajeshwar N."/>
            <person name="Catarino B."/>
            <person name="Hetherington A.J."/>
            <person name="Saltykova A."/>
            <person name="Bonnot C."/>
            <person name="Breuninger H."/>
            <person name="Symeonidi A."/>
            <person name="Radhakrishnan G.V."/>
            <person name="Van Nieuwerburgh F."/>
            <person name="Deforce D."/>
            <person name="Chang C."/>
            <person name="Karol K.G."/>
            <person name="Hedrich R."/>
            <person name="Ulvskov P."/>
            <person name="Glockner G."/>
            <person name="Delwiche C.F."/>
            <person name="Petrasek J."/>
            <person name="Van de Peer Y."/>
            <person name="Friml J."/>
            <person name="Beilby M."/>
            <person name="Dolan L."/>
            <person name="Kohara Y."/>
            <person name="Sugano S."/>
            <person name="Fujiyama A."/>
            <person name="Delaux P.-M."/>
            <person name="Quint M."/>
            <person name="TheiBen G."/>
            <person name="Hagemann M."/>
            <person name="Harholt J."/>
            <person name="Dunand C."/>
            <person name="Zachgo S."/>
            <person name="Langdale J."/>
            <person name="Maumus F."/>
            <person name="Straeten D.V.D."/>
            <person name="Gould S.B."/>
            <person name="Rensing S.A."/>
        </authorList>
    </citation>
    <scope>NUCLEOTIDE SEQUENCE [LARGE SCALE GENOMIC DNA]</scope>
    <source>
        <strain evidence="2 3">S276</strain>
    </source>
</reference>
<dbReference type="PANTHER" id="PTHR33178">
    <property type="match status" value="1"/>
</dbReference>
<dbReference type="Gramene" id="GBG92909">
    <property type="protein sequence ID" value="GBG92909"/>
    <property type="gene ID" value="CBR_g57728"/>
</dbReference>
<feature type="compositionally biased region" description="Acidic residues" evidence="1">
    <location>
        <begin position="264"/>
        <end position="299"/>
    </location>
</feature>
<dbReference type="OrthoDB" id="2016695at2759"/>
<evidence type="ECO:0000313" key="2">
    <source>
        <dbReference type="EMBL" id="GBG92909.1"/>
    </source>
</evidence>
<proteinExistence type="predicted"/>
<evidence type="ECO:0000256" key="1">
    <source>
        <dbReference type="SAM" id="MobiDB-lite"/>
    </source>
</evidence>
<organism evidence="2 3">
    <name type="scientific">Chara braunii</name>
    <name type="common">Braun's stonewort</name>
    <dbReference type="NCBI Taxonomy" id="69332"/>
    <lineage>
        <taxon>Eukaryota</taxon>
        <taxon>Viridiplantae</taxon>
        <taxon>Streptophyta</taxon>
        <taxon>Charophyceae</taxon>
        <taxon>Charales</taxon>
        <taxon>Characeae</taxon>
        <taxon>Chara</taxon>
    </lineage>
</organism>
<keyword evidence="3" id="KW-1185">Reference proteome</keyword>
<dbReference type="PANTHER" id="PTHR33178:SF5">
    <property type="entry name" value="EXPRESSED PROTEIN"/>
    <property type="match status" value="1"/>
</dbReference>
<comment type="caution">
    <text evidence="2">The sequence shown here is derived from an EMBL/GenBank/DDBJ whole genome shotgun (WGS) entry which is preliminary data.</text>
</comment>
<name>A0A388MEJ0_CHABU</name>
<dbReference type="InterPro" id="IPR044662">
    <property type="entry name" value="HS1/DABB1-like"/>
</dbReference>
<dbReference type="AlphaFoldDB" id="A0A388MEJ0"/>
<dbReference type="SUPFAM" id="SSF54909">
    <property type="entry name" value="Dimeric alpha+beta barrel"/>
    <property type="match status" value="1"/>
</dbReference>
<feature type="compositionally biased region" description="Polar residues" evidence="1">
    <location>
        <begin position="41"/>
        <end position="55"/>
    </location>
</feature>
<gene>
    <name evidence="2" type="ORF">CBR_g57728</name>
</gene>
<dbReference type="EMBL" id="BFEA01001170">
    <property type="protein sequence ID" value="GBG92909.1"/>
    <property type="molecule type" value="Genomic_DNA"/>
</dbReference>
<protein>
    <submittedName>
        <fullName evidence="2">Uncharacterized protein</fullName>
    </submittedName>
</protein>
<dbReference type="Proteomes" id="UP000265515">
    <property type="component" value="Unassembled WGS sequence"/>
</dbReference>
<feature type="region of interest" description="Disordered" evidence="1">
    <location>
        <begin position="1"/>
        <end position="55"/>
    </location>
</feature>
<dbReference type="InterPro" id="IPR011008">
    <property type="entry name" value="Dimeric_a/b-barrel"/>
</dbReference>
<accession>A0A388MEJ0</accession>
<evidence type="ECO:0000313" key="3">
    <source>
        <dbReference type="Proteomes" id="UP000265515"/>
    </source>
</evidence>